<dbReference type="EMBL" id="CP121106">
    <property type="protein sequence ID" value="WFL79023.1"/>
    <property type="molecule type" value="Genomic_DNA"/>
</dbReference>
<dbReference type="InterPro" id="IPR037883">
    <property type="entry name" value="Knr4/Smi1-like_sf"/>
</dbReference>
<protein>
    <submittedName>
        <fullName evidence="2">SMI1/KNR4 family protein</fullName>
    </submittedName>
</protein>
<dbReference type="RefSeq" id="WP_278017712.1">
    <property type="nucleotide sequence ID" value="NZ_CP121106.1"/>
</dbReference>
<dbReference type="Gene3D" id="3.40.1580.10">
    <property type="entry name" value="SMI1/KNR4-like"/>
    <property type="match status" value="1"/>
</dbReference>
<dbReference type="Pfam" id="PF09346">
    <property type="entry name" value="SMI1_KNR4"/>
    <property type="match status" value="1"/>
</dbReference>
<evidence type="ECO:0000259" key="1">
    <source>
        <dbReference type="SMART" id="SM00860"/>
    </source>
</evidence>
<evidence type="ECO:0000313" key="2">
    <source>
        <dbReference type="EMBL" id="WFL79023.1"/>
    </source>
</evidence>
<proteinExistence type="predicted"/>
<organism evidence="2 3">
    <name type="scientific">Altererythrobacter arenosus</name>
    <dbReference type="NCBI Taxonomy" id="3032592"/>
    <lineage>
        <taxon>Bacteria</taxon>
        <taxon>Pseudomonadati</taxon>
        <taxon>Pseudomonadota</taxon>
        <taxon>Alphaproteobacteria</taxon>
        <taxon>Sphingomonadales</taxon>
        <taxon>Erythrobacteraceae</taxon>
        <taxon>Altererythrobacter</taxon>
    </lineage>
</organism>
<reference evidence="2 3" key="1">
    <citation type="submission" date="2023-03" db="EMBL/GenBank/DDBJ databases">
        <title>Altererythrobacter sp. CAU 1644 isolated from sand.</title>
        <authorList>
            <person name="Kim W."/>
        </authorList>
    </citation>
    <scope>NUCLEOTIDE SEQUENCE [LARGE SCALE GENOMIC DNA]</scope>
    <source>
        <strain evidence="2 3">CAU 1644</strain>
    </source>
</reference>
<sequence length="208" mass="23312">MDFDAIREKLAALAEREWPENWGAREQGETTDFYGWSHHYRMEPTASEHQVAAFEQAHGVTLPEDYRKFLIELGNGGAGPGYGIFPLGEGEEEQLPQELLQNLSTDFSLIDTWNESRLAVGRGDNDSIPDEDYYSCSVIAGAIEIATDGCALFYLLVVSGPGKGQIWFDKRADGEGVVPVRDERGAILTFGPWYQRWLDDAFRRWTGG</sequence>
<dbReference type="SMART" id="SM00860">
    <property type="entry name" value="SMI1_KNR4"/>
    <property type="match status" value="1"/>
</dbReference>
<keyword evidence="3" id="KW-1185">Reference proteome</keyword>
<dbReference type="InterPro" id="IPR018958">
    <property type="entry name" value="Knr4/Smi1-like_dom"/>
</dbReference>
<name>A0ABY8FYB6_9SPHN</name>
<accession>A0ABY8FYB6</accession>
<dbReference type="SUPFAM" id="SSF160631">
    <property type="entry name" value="SMI1/KNR4-like"/>
    <property type="match status" value="1"/>
</dbReference>
<gene>
    <name evidence="2" type="ORF">P7228_05865</name>
</gene>
<dbReference type="Proteomes" id="UP001215827">
    <property type="component" value="Chromosome"/>
</dbReference>
<feature type="domain" description="Knr4/Smi1-like" evidence="1">
    <location>
        <begin position="45"/>
        <end position="200"/>
    </location>
</feature>
<evidence type="ECO:0000313" key="3">
    <source>
        <dbReference type="Proteomes" id="UP001215827"/>
    </source>
</evidence>